<evidence type="ECO:0000313" key="1">
    <source>
        <dbReference type="Proteomes" id="UP000887576"/>
    </source>
</evidence>
<sequence length="129" mass="14632">MCSNPRATTPEPNHFGYITIPPNIYANPYVAPFRAPYQTAPRYPRDVINRKTAYKKPRKTIDSETYQTKPVRNSYVSSKDAYASPKKYDENGCYDTGDGHKCCNSDLEQTIHDSYDCLMAQSGFQTCAI</sequence>
<dbReference type="WBParaSite" id="JU765_v2.g15755.t1">
    <property type="protein sequence ID" value="JU765_v2.g15755.t1"/>
    <property type="gene ID" value="JU765_v2.g15755"/>
</dbReference>
<protein>
    <submittedName>
        <fullName evidence="2">Capsid protein</fullName>
    </submittedName>
</protein>
<reference evidence="2" key="1">
    <citation type="submission" date="2022-11" db="UniProtKB">
        <authorList>
            <consortium name="WormBaseParasite"/>
        </authorList>
    </citation>
    <scope>IDENTIFICATION</scope>
</reference>
<accession>A0AC34QF66</accession>
<evidence type="ECO:0000313" key="2">
    <source>
        <dbReference type="WBParaSite" id="JU765_v2.g15755.t1"/>
    </source>
</evidence>
<proteinExistence type="predicted"/>
<dbReference type="Proteomes" id="UP000887576">
    <property type="component" value="Unplaced"/>
</dbReference>
<organism evidence="1 2">
    <name type="scientific">Panagrolaimus sp. JU765</name>
    <dbReference type="NCBI Taxonomy" id="591449"/>
    <lineage>
        <taxon>Eukaryota</taxon>
        <taxon>Metazoa</taxon>
        <taxon>Ecdysozoa</taxon>
        <taxon>Nematoda</taxon>
        <taxon>Chromadorea</taxon>
        <taxon>Rhabditida</taxon>
        <taxon>Tylenchina</taxon>
        <taxon>Panagrolaimomorpha</taxon>
        <taxon>Panagrolaimoidea</taxon>
        <taxon>Panagrolaimidae</taxon>
        <taxon>Panagrolaimus</taxon>
    </lineage>
</organism>
<name>A0AC34QF66_9BILA</name>